<dbReference type="EMBL" id="SGPJ01000717">
    <property type="protein sequence ID" value="THG93255.1"/>
    <property type="molecule type" value="Genomic_DNA"/>
</dbReference>
<gene>
    <name evidence="2" type="ORF">EW026_g7938</name>
</gene>
<evidence type="ECO:0000313" key="3">
    <source>
        <dbReference type="Proteomes" id="UP000309038"/>
    </source>
</evidence>
<sequence>MCGVAYNVLTLFTITTVICLHYYVLIQLVSLINQIITKASTKDNNWGWGNNETNNAGGWGNVGN</sequence>
<dbReference type="Proteomes" id="UP000309038">
    <property type="component" value="Unassembled WGS sequence"/>
</dbReference>
<evidence type="ECO:0000313" key="2">
    <source>
        <dbReference type="EMBL" id="THG93255.1"/>
    </source>
</evidence>
<keyword evidence="1" id="KW-1133">Transmembrane helix</keyword>
<protein>
    <recommendedName>
        <fullName evidence="4">Transmembrane protein</fullName>
    </recommendedName>
</protein>
<keyword evidence="1" id="KW-0812">Transmembrane</keyword>
<comment type="caution">
    <text evidence="2">The sequence shown here is derived from an EMBL/GenBank/DDBJ whole genome shotgun (WGS) entry which is preliminary data.</text>
</comment>
<reference evidence="2 3" key="1">
    <citation type="submission" date="2019-02" db="EMBL/GenBank/DDBJ databases">
        <title>Genome sequencing of the rare red list fungi Phlebia centrifuga.</title>
        <authorList>
            <person name="Buettner E."/>
            <person name="Kellner H."/>
        </authorList>
    </citation>
    <scope>NUCLEOTIDE SEQUENCE [LARGE SCALE GENOMIC DNA]</scope>
    <source>
        <strain evidence="2 3">DSM 108282</strain>
    </source>
</reference>
<dbReference type="AlphaFoldDB" id="A0A4S4K663"/>
<evidence type="ECO:0008006" key="4">
    <source>
        <dbReference type="Google" id="ProtNLM"/>
    </source>
</evidence>
<evidence type="ECO:0000256" key="1">
    <source>
        <dbReference type="SAM" id="Phobius"/>
    </source>
</evidence>
<proteinExistence type="predicted"/>
<organism evidence="2 3">
    <name type="scientific">Hermanssonia centrifuga</name>
    <dbReference type="NCBI Taxonomy" id="98765"/>
    <lineage>
        <taxon>Eukaryota</taxon>
        <taxon>Fungi</taxon>
        <taxon>Dikarya</taxon>
        <taxon>Basidiomycota</taxon>
        <taxon>Agaricomycotina</taxon>
        <taxon>Agaricomycetes</taxon>
        <taxon>Polyporales</taxon>
        <taxon>Meruliaceae</taxon>
        <taxon>Hermanssonia</taxon>
    </lineage>
</organism>
<accession>A0A4S4K663</accession>
<name>A0A4S4K663_9APHY</name>
<feature type="transmembrane region" description="Helical" evidence="1">
    <location>
        <begin position="6"/>
        <end position="32"/>
    </location>
</feature>
<keyword evidence="1" id="KW-0472">Membrane</keyword>
<keyword evidence="3" id="KW-1185">Reference proteome</keyword>